<proteinExistence type="predicted"/>
<evidence type="ECO:0000313" key="2">
    <source>
        <dbReference type="Proteomes" id="UP000314294"/>
    </source>
</evidence>
<sequence length="105" mass="11842">MTVRTWRCIVSWSSRSTVNRVPVPGSSRNFLRLKGSVLLRSVKVSLFFSSRSVALTRRTSVPAGSSSGTFTSYSGWENCGRWLLVSMTRMSTCRRKINGREYALQ</sequence>
<keyword evidence="2" id="KW-1185">Reference proteome</keyword>
<gene>
    <name evidence="1" type="ORF">EYF80_000284</name>
</gene>
<dbReference type="AlphaFoldDB" id="A0A4Z2JIC3"/>
<organism evidence="1 2">
    <name type="scientific">Liparis tanakae</name>
    <name type="common">Tanaka's snailfish</name>
    <dbReference type="NCBI Taxonomy" id="230148"/>
    <lineage>
        <taxon>Eukaryota</taxon>
        <taxon>Metazoa</taxon>
        <taxon>Chordata</taxon>
        <taxon>Craniata</taxon>
        <taxon>Vertebrata</taxon>
        <taxon>Euteleostomi</taxon>
        <taxon>Actinopterygii</taxon>
        <taxon>Neopterygii</taxon>
        <taxon>Teleostei</taxon>
        <taxon>Neoteleostei</taxon>
        <taxon>Acanthomorphata</taxon>
        <taxon>Eupercaria</taxon>
        <taxon>Perciformes</taxon>
        <taxon>Cottioidei</taxon>
        <taxon>Cottales</taxon>
        <taxon>Liparidae</taxon>
        <taxon>Liparis</taxon>
    </lineage>
</organism>
<name>A0A4Z2JIC3_9TELE</name>
<comment type="caution">
    <text evidence="1">The sequence shown here is derived from an EMBL/GenBank/DDBJ whole genome shotgun (WGS) entry which is preliminary data.</text>
</comment>
<evidence type="ECO:0000313" key="1">
    <source>
        <dbReference type="EMBL" id="TNN89681.1"/>
    </source>
</evidence>
<dbReference type="EMBL" id="SRLO01000001">
    <property type="protein sequence ID" value="TNN89681.1"/>
    <property type="molecule type" value="Genomic_DNA"/>
</dbReference>
<protein>
    <submittedName>
        <fullName evidence="1">Uncharacterized protein</fullName>
    </submittedName>
</protein>
<reference evidence="1 2" key="1">
    <citation type="submission" date="2019-03" db="EMBL/GenBank/DDBJ databases">
        <title>First draft genome of Liparis tanakae, snailfish: a comprehensive survey of snailfish specific genes.</title>
        <authorList>
            <person name="Kim W."/>
            <person name="Song I."/>
            <person name="Jeong J.-H."/>
            <person name="Kim D."/>
            <person name="Kim S."/>
            <person name="Ryu S."/>
            <person name="Song J.Y."/>
            <person name="Lee S.K."/>
        </authorList>
    </citation>
    <scope>NUCLEOTIDE SEQUENCE [LARGE SCALE GENOMIC DNA]</scope>
    <source>
        <tissue evidence="1">Muscle</tissue>
    </source>
</reference>
<dbReference type="Proteomes" id="UP000314294">
    <property type="component" value="Unassembled WGS sequence"/>
</dbReference>
<accession>A0A4Z2JIC3</accession>